<evidence type="ECO:0000313" key="2">
    <source>
        <dbReference type="Proteomes" id="UP000292082"/>
    </source>
</evidence>
<keyword evidence="2" id="KW-1185">Reference proteome</keyword>
<sequence length="60" mass="6682">MVIKKSGKVKVYGEKGARLDDFRQKHRPPSKLRQVFGDDEEVKKAVSLGSHASLALVCRS</sequence>
<name>A0A4Q9Q107_9APHY</name>
<accession>A0A4Q9Q107</accession>
<reference evidence="1 2" key="1">
    <citation type="submission" date="2019-01" db="EMBL/GenBank/DDBJ databases">
        <title>Draft genome sequences of three monokaryotic isolates of the white-rot basidiomycete fungus Dichomitus squalens.</title>
        <authorList>
            <consortium name="DOE Joint Genome Institute"/>
            <person name="Lopez S.C."/>
            <person name="Andreopoulos B."/>
            <person name="Pangilinan J."/>
            <person name="Lipzen A."/>
            <person name="Riley R."/>
            <person name="Ahrendt S."/>
            <person name="Ng V."/>
            <person name="Barry K."/>
            <person name="Daum C."/>
            <person name="Grigoriev I.V."/>
            <person name="Hilden K.S."/>
            <person name="Makela M.R."/>
            <person name="de Vries R.P."/>
        </authorList>
    </citation>
    <scope>NUCLEOTIDE SEQUENCE [LARGE SCALE GENOMIC DNA]</scope>
    <source>
        <strain evidence="1 2">CBS 464.89</strain>
    </source>
</reference>
<dbReference type="EMBL" id="ML145104">
    <property type="protein sequence ID" value="TBU60506.1"/>
    <property type="molecule type" value="Genomic_DNA"/>
</dbReference>
<proteinExistence type="predicted"/>
<protein>
    <submittedName>
        <fullName evidence="1">Uncharacterized protein</fullName>
    </submittedName>
</protein>
<gene>
    <name evidence="1" type="ORF">BD310DRAFT_922619</name>
</gene>
<evidence type="ECO:0000313" key="1">
    <source>
        <dbReference type="EMBL" id="TBU60506.1"/>
    </source>
</evidence>
<organism evidence="1 2">
    <name type="scientific">Dichomitus squalens</name>
    <dbReference type="NCBI Taxonomy" id="114155"/>
    <lineage>
        <taxon>Eukaryota</taxon>
        <taxon>Fungi</taxon>
        <taxon>Dikarya</taxon>
        <taxon>Basidiomycota</taxon>
        <taxon>Agaricomycotina</taxon>
        <taxon>Agaricomycetes</taxon>
        <taxon>Polyporales</taxon>
        <taxon>Polyporaceae</taxon>
        <taxon>Dichomitus</taxon>
    </lineage>
</organism>
<dbReference type="AlphaFoldDB" id="A0A4Q9Q107"/>
<dbReference type="Proteomes" id="UP000292082">
    <property type="component" value="Unassembled WGS sequence"/>
</dbReference>